<dbReference type="PROSITE" id="PS00820">
    <property type="entry name" value="GLUCOAMYLASE"/>
    <property type="match status" value="1"/>
</dbReference>
<proteinExistence type="predicted"/>
<evidence type="ECO:0008006" key="5">
    <source>
        <dbReference type="Google" id="ProtNLM"/>
    </source>
</evidence>
<dbReference type="RefSeq" id="WP_175602643.1">
    <property type="nucleotide sequence ID" value="NZ_JABWGO010000005.1"/>
</dbReference>
<dbReference type="AlphaFoldDB" id="A0A7Y6MDY1"/>
<sequence>MNNDFDFLVGTWNVRNRRLVSRLTGSDEWEEFPGRSTCGRYFGGAANIDEIVFPTKGFSGLTVRVFDPATELWSLHWASSARGVLDPPVVGRFEGSRGEFHADEEHEGTPVRCRFVWLVHGPDSCHWEQALSADGGQTWETNWTMDFTRA</sequence>
<evidence type="ECO:0000313" key="4">
    <source>
        <dbReference type="Proteomes" id="UP000546126"/>
    </source>
</evidence>
<dbReference type="EMBL" id="JABWGO010000005">
    <property type="protein sequence ID" value="NUW43141.1"/>
    <property type="molecule type" value="Genomic_DNA"/>
</dbReference>
<keyword evidence="1" id="KW-0378">Hydrolase</keyword>
<evidence type="ECO:0000256" key="2">
    <source>
        <dbReference type="ARBA" id="ARBA00023295"/>
    </source>
</evidence>
<protein>
    <recommendedName>
        <fullName evidence="5">DUF1579 domain-containing protein</fullName>
    </recommendedName>
</protein>
<name>A0A7Y6MDY1_9ACTN</name>
<reference evidence="3 4" key="1">
    <citation type="submission" date="2020-06" db="EMBL/GenBank/DDBJ databases">
        <authorList>
            <person name="Chanama M."/>
        </authorList>
    </citation>
    <scope>NUCLEOTIDE SEQUENCE [LARGE SCALE GENOMIC DNA]</scope>
    <source>
        <strain evidence="3 4">TBRC6557</strain>
    </source>
</reference>
<dbReference type="Proteomes" id="UP000546126">
    <property type="component" value="Unassembled WGS sequence"/>
</dbReference>
<comment type="caution">
    <text evidence="3">The sequence shown here is derived from an EMBL/GenBank/DDBJ whole genome shotgun (WGS) entry which is preliminary data.</text>
</comment>
<evidence type="ECO:0000256" key="1">
    <source>
        <dbReference type="ARBA" id="ARBA00022801"/>
    </source>
</evidence>
<accession>A0A7Y6MDY1</accession>
<evidence type="ECO:0000313" key="3">
    <source>
        <dbReference type="EMBL" id="NUW43141.1"/>
    </source>
</evidence>
<organism evidence="3 4">
    <name type="scientific">Nonomuraea rhodomycinica</name>
    <dbReference type="NCBI Taxonomy" id="1712872"/>
    <lineage>
        <taxon>Bacteria</taxon>
        <taxon>Bacillati</taxon>
        <taxon>Actinomycetota</taxon>
        <taxon>Actinomycetes</taxon>
        <taxon>Streptosporangiales</taxon>
        <taxon>Streptosporangiaceae</taxon>
        <taxon>Nonomuraea</taxon>
    </lineage>
</organism>
<keyword evidence="2" id="KW-0326">Glycosidase</keyword>
<gene>
    <name evidence="3" type="ORF">HT134_23825</name>
</gene>
<dbReference type="InterPro" id="IPR046966">
    <property type="entry name" value="Glucoamylase_active_site"/>
</dbReference>
<dbReference type="GO" id="GO:0016798">
    <property type="term" value="F:hydrolase activity, acting on glycosyl bonds"/>
    <property type="evidence" value="ECO:0007669"/>
    <property type="project" value="UniProtKB-KW"/>
</dbReference>
<keyword evidence="4" id="KW-1185">Reference proteome</keyword>